<dbReference type="AlphaFoldDB" id="A0A183FK26"/>
<reference evidence="1 2" key="1">
    <citation type="submission" date="2018-11" db="EMBL/GenBank/DDBJ databases">
        <authorList>
            <consortium name="Pathogen Informatics"/>
        </authorList>
    </citation>
    <scope>NUCLEOTIDE SEQUENCE [LARGE SCALE GENOMIC DNA]</scope>
</reference>
<evidence type="ECO:0000313" key="1">
    <source>
        <dbReference type="EMBL" id="VDO72319.1"/>
    </source>
</evidence>
<dbReference type="WBParaSite" id="HPBE_0000744601-mRNA-1">
    <property type="protein sequence ID" value="HPBE_0000744601-mRNA-1"/>
    <property type="gene ID" value="HPBE_0000744601"/>
</dbReference>
<accession>A0A3P7Y5E5</accession>
<dbReference type="Proteomes" id="UP000050761">
    <property type="component" value="Unassembled WGS sequence"/>
</dbReference>
<keyword evidence="2" id="KW-1185">Reference proteome</keyword>
<sequence length="84" mass="8889">MIVQPPTVARAVVEQKTDQSGKGLGEVVCRRLGTTNFGMVADMFGTSTARHARLPTGSARLRLAMQLTTCSAAAPQLKCDGRTV</sequence>
<proteinExistence type="predicted"/>
<organism evidence="2 3">
    <name type="scientific">Heligmosomoides polygyrus</name>
    <name type="common">Parasitic roundworm</name>
    <dbReference type="NCBI Taxonomy" id="6339"/>
    <lineage>
        <taxon>Eukaryota</taxon>
        <taxon>Metazoa</taxon>
        <taxon>Ecdysozoa</taxon>
        <taxon>Nematoda</taxon>
        <taxon>Chromadorea</taxon>
        <taxon>Rhabditida</taxon>
        <taxon>Rhabditina</taxon>
        <taxon>Rhabditomorpha</taxon>
        <taxon>Strongyloidea</taxon>
        <taxon>Heligmosomidae</taxon>
        <taxon>Heligmosomoides</taxon>
    </lineage>
</organism>
<name>A0A183FK26_HELPZ</name>
<protein>
    <submittedName>
        <fullName evidence="3">Transposase</fullName>
    </submittedName>
</protein>
<reference evidence="3" key="2">
    <citation type="submission" date="2019-09" db="UniProtKB">
        <authorList>
            <consortium name="WormBaseParasite"/>
        </authorList>
    </citation>
    <scope>IDENTIFICATION</scope>
</reference>
<evidence type="ECO:0000313" key="2">
    <source>
        <dbReference type="Proteomes" id="UP000050761"/>
    </source>
</evidence>
<evidence type="ECO:0000313" key="3">
    <source>
        <dbReference type="WBParaSite" id="HPBE_0000744601-mRNA-1"/>
    </source>
</evidence>
<accession>A0A183FK26</accession>
<gene>
    <name evidence="1" type="ORF">HPBE_LOCUS7447</name>
</gene>
<dbReference type="EMBL" id="UZAH01025892">
    <property type="protein sequence ID" value="VDO72319.1"/>
    <property type="molecule type" value="Genomic_DNA"/>
</dbReference>